<reference evidence="2" key="1">
    <citation type="submission" date="2022-07" db="EMBL/GenBank/DDBJ databases">
        <title>Genome analysis of Parmales, a sister group of diatoms, reveals the evolutionary specialization of diatoms from phago-mixotrophs to photoautotrophs.</title>
        <authorList>
            <person name="Ban H."/>
            <person name="Sato S."/>
            <person name="Yoshikawa S."/>
            <person name="Kazumasa Y."/>
            <person name="Nakamura Y."/>
            <person name="Ichinomiya M."/>
            <person name="Saitoh K."/>
            <person name="Sato N."/>
            <person name="Blanc-Mathieu R."/>
            <person name="Endo H."/>
            <person name="Kuwata A."/>
            <person name="Ogata H."/>
        </authorList>
    </citation>
    <scope>NUCLEOTIDE SEQUENCE</scope>
</reference>
<dbReference type="Gene3D" id="2.30.30.140">
    <property type="match status" value="1"/>
</dbReference>
<dbReference type="OrthoDB" id="206433at2759"/>
<evidence type="ECO:0000313" key="2">
    <source>
        <dbReference type="EMBL" id="GMH76073.1"/>
    </source>
</evidence>
<feature type="compositionally biased region" description="Basic and acidic residues" evidence="1">
    <location>
        <begin position="84"/>
        <end position="97"/>
    </location>
</feature>
<feature type="region of interest" description="Disordered" evidence="1">
    <location>
        <begin position="64"/>
        <end position="97"/>
    </location>
</feature>
<feature type="region of interest" description="Disordered" evidence="1">
    <location>
        <begin position="310"/>
        <end position="470"/>
    </location>
</feature>
<feature type="compositionally biased region" description="Basic and acidic residues" evidence="1">
    <location>
        <begin position="400"/>
        <end position="430"/>
    </location>
</feature>
<gene>
    <name evidence="2" type="ORF">TrRE_jg7558</name>
</gene>
<protein>
    <submittedName>
        <fullName evidence="2">Uncharacterized protein</fullName>
    </submittedName>
</protein>
<feature type="region of interest" description="Disordered" evidence="1">
    <location>
        <begin position="1"/>
        <end position="33"/>
    </location>
</feature>
<accession>A0A9W7AVY9</accession>
<evidence type="ECO:0000256" key="1">
    <source>
        <dbReference type="SAM" id="MobiDB-lite"/>
    </source>
</evidence>
<name>A0A9W7AVY9_9STRA</name>
<dbReference type="EMBL" id="BRXZ01001654">
    <property type="protein sequence ID" value="GMH76073.1"/>
    <property type="molecule type" value="Genomic_DNA"/>
</dbReference>
<feature type="compositionally biased region" description="Basic residues" evidence="1">
    <location>
        <begin position="362"/>
        <end position="371"/>
    </location>
</feature>
<sequence>MWSWSSSAGIPKIKVMPKGKDAPFGYGEDGEPLTEYEKQRADRIARNNAYLESLGLKKNKEALRAMSTTKKKKRKSAPKPRVAPGEERRSSRMKNKADDLVMLSYDVDDNGKAVKSQPEPTDYGDGDYYEHKGRRFTGNRTISIDPEDYELSAADAKKLAIARDKITDEARFLNKMTEFLRGPNNISEANCRTVMNQVQKLIRGDGITYASNAYGWEAEKFKGKTYEYNGVKYPERWFMKGVKCDLGTDYVELLEHAVWCENTWGRDHGNGWLLNHPLKKLLIFQQFCLNNPDFLDKDCTYDEYMMEDELEGEWEEEGNETATTTSTSTTTTTTKSAPSLLNKSSSPGKKSKSPTKSPAKSPMKKTLKRGRVSPLEAVIPQPKSPSPVKKAKTGKSKLQILREKRETMMKEKEAQKAKDKEAMDAKEAKSPQRKATPKKATTATKGSKRSPRNVSPTPDGNAEGPDVTQFKVGDAVSCKWDDSTNYKGEITEIFPKGKGKHKNILSYDITFTVDDTIAEVKYHQIFT</sequence>
<proteinExistence type="predicted"/>
<comment type="caution">
    <text evidence="2">The sequence shown here is derived from an EMBL/GenBank/DDBJ whole genome shotgun (WGS) entry which is preliminary data.</text>
</comment>
<evidence type="ECO:0000313" key="3">
    <source>
        <dbReference type="Proteomes" id="UP001165082"/>
    </source>
</evidence>
<organism evidence="2 3">
    <name type="scientific">Triparma retinervis</name>
    <dbReference type="NCBI Taxonomy" id="2557542"/>
    <lineage>
        <taxon>Eukaryota</taxon>
        <taxon>Sar</taxon>
        <taxon>Stramenopiles</taxon>
        <taxon>Ochrophyta</taxon>
        <taxon>Bolidophyceae</taxon>
        <taxon>Parmales</taxon>
        <taxon>Triparmaceae</taxon>
        <taxon>Triparma</taxon>
    </lineage>
</organism>
<dbReference type="AlphaFoldDB" id="A0A9W7AVY9"/>
<dbReference type="Proteomes" id="UP001165082">
    <property type="component" value="Unassembled WGS sequence"/>
</dbReference>
<feature type="compositionally biased region" description="Acidic residues" evidence="1">
    <location>
        <begin position="310"/>
        <end position="319"/>
    </location>
</feature>
<feature type="compositionally biased region" description="Low complexity" evidence="1">
    <location>
        <begin position="320"/>
        <end position="361"/>
    </location>
</feature>
<feature type="compositionally biased region" description="Basic residues" evidence="1">
    <location>
        <begin position="69"/>
        <end position="78"/>
    </location>
</feature>
<keyword evidence="3" id="KW-1185">Reference proteome</keyword>